<dbReference type="RefSeq" id="WP_189583551.1">
    <property type="nucleotide sequence ID" value="NZ_BMYV01000001.1"/>
</dbReference>
<proteinExistence type="predicted"/>
<feature type="compositionally biased region" description="Basic and acidic residues" evidence="1">
    <location>
        <begin position="1"/>
        <end position="19"/>
    </location>
</feature>
<keyword evidence="3" id="KW-1185">Reference proteome</keyword>
<comment type="caution">
    <text evidence="2">The sequence shown here is derived from an EMBL/GenBank/DDBJ whole genome shotgun (WGS) entry which is preliminary data.</text>
</comment>
<evidence type="ECO:0000313" key="2">
    <source>
        <dbReference type="EMBL" id="GGX65898.1"/>
    </source>
</evidence>
<gene>
    <name evidence="2" type="ORF">GCM10011309_15220</name>
</gene>
<dbReference type="EMBL" id="BMYV01000001">
    <property type="protein sequence ID" value="GGX65898.1"/>
    <property type="molecule type" value="Genomic_DNA"/>
</dbReference>
<protein>
    <submittedName>
        <fullName evidence="2">Uncharacterized protein</fullName>
    </submittedName>
</protein>
<evidence type="ECO:0000313" key="3">
    <source>
        <dbReference type="Proteomes" id="UP000600865"/>
    </source>
</evidence>
<feature type="compositionally biased region" description="Polar residues" evidence="1">
    <location>
        <begin position="20"/>
        <end position="36"/>
    </location>
</feature>
<dbReference type="Proteomes" id="UP000600865">
    <property type="component" value="Unassembled WGS sequence"/>
</dbReference>
<feature type="region of interest" description="Disordered" evidence="1">
    <location>
        <begin position="1"/>
        <end position="54"/>
    </location>
</feature>
<dbReference type="AlphaFoldDB" id="A0A918NGS0"/>
<sequence length="54" mass="5997">MDSSENPKRNSEAWREARDSSNNTTMASSKALQNDALTDITPEAKAKSPQEEEE</sequence>
<evidence type="ECO:0000256" key="1">
    <source>
        <dbReference type="SAM" id="MobiDB-lite"/>
    </source>
</evidence>
<accession>A0A918NGS0</accession>
<reference evidence="2 3" key="1">
    <citation type="journal article" date="2014" name="Int. J. Syst. Evol. Microbiol.">
        <title>Complete genome sequence of Corynebacterium casei LMG S-19264T (=DSM 44701T), isolated from a smear-ripened cheese.</title>
        <authorList>
            <consortium name="US DOE Joint Genome Institute (JGI-PGF)"/>
            <person name="Walter F."/>
            <person name="Albersmeier A."/>
            <person name="Kalinowski J."/>
            <person name="Ruckert C."/>
        </authorList>
    </citation>
    <scope>NUCLEOTIDE SEQUENCE [LARGE SCALE GENOMIC DNA]</scope>
    <source>
        <strain evidence="2 3">KCTC 23968</strain>
    </source>
</reference>
<name>A0A918NGS0_9PROT</name>
<organism evidence="2 3">
    <name type="scientific">Litorimonas cladophorae</name>
    <dbReference type="NCBI Taxonomy" id="1220491"/>
    <lineage>
        <taxon>Bacteria</taxon>
        <taxon>Pseudomonadati</taxon>
        <taxon>Pseudomonadota</taxon>
        <taxon>Alphaproteobacteria</taxon>
        <taxon>Maricaulales</taxon>
        <taxon>Robiginitomaculaceae</taxon>
    </lineage>
</organism>
<feature type="compositionally biased region" description="Basic and acidic residues" evidence="1">
    <location>
        <begin position="42"/>
        <end position="54"/>
    </location>
</feature>